<dbReference type="GO" id="GO:0005975">
    <property type="term" value="P:carbohydrate metabolic process"/>
    <property type="evidence" value="ECO:0007669"/>
    <property type="project" value="InterPro"/>
</dbReference>
<dbReference type="SUPFAM" id="SSF51445">
    <property type="entry name" value="(Trans)glycosidases"/>
    <property type="match status" value="1"/>
</dbReference>
<protein>
    <recommendedName>
        <fullName evidence="1">Glycoside hydrolase family 29 N-terminal domain-containing protein</fullName>
    </recommendedName>
</protein>
<dbReference type="AlphaFoldDB" id="A0A381SSD2"/>
<accession>A0A381SSD2</accession>
<feature type="non-terminal residue" evidence="2">
    <location>
        <position position="75"/>
    </location>
</feature>
<evidence type="ECO:0000259" key="1">
    <source>
        <dbReference type="Pfam" id="PF01120"/>
    </source>
</evidence>
<evidence type="ECO:0000313" key="2">
    <source>
        <dbReference type="EMBL" id="SVA06932.1"/>
    </source>
</evidence>
<reference evidence="2" key="1">
    <citation type="submission" date="2018-05" db="EMBL/GenBank/DDBJ databases">
        <authorList>
            <person name="Lanie J.A."/>
            <person name="Ng W.-L."/>
            <person name="Kazmierczak K.M."/>
            <person name="Andrzejewski T.M."/>
            <person name="Davidsen T.M."/>
            <person name="Wayne K.J."/>
            <person name="Tettelin H."/>
            <person name="Glass J.I."/>
            <person name="Rusch D."/>
            <person name="Podicherti R."/>
            <person name="Tsui H.-C.T."/>
            <person name="Winkler M.E."/>
        </authorList>
    </citation>
    <scope>NUCLEOTIDE SEQUENCE</scope>
</reference>
<feature type="domain" description="Glycoside hydrolase family 29 N-terminal" evidence="1">
    <location>
        <begin position="34"/>
        <end position="73"/>
    </location>
</feature>
<gene>
    <name evidence="2" type="ORF">METZ01_LOCUS59786</name>
</gene>
<dbReference type="Gene3D" id="3.20.20.80">
    <property type="entry name" value="Glycosidases"/>
    <property type="match status" value="1"/>
</dbReference>
<organism evidence="2">
    <name type="scientific">marine metagenome</name>
    <dbReference type="NCBI Taxonomy" id="408172"/>
    <lineage>
        <taxon>unclassified sequences</taxon>
        <taxon>metagenomes</taxon>
        <taxon>ecological metagenomes</taxon>
    </lineage>
</organism>
<proteinExistence type="predicted"/>
<dbReference type="EMBL" id="UINC01003508">
    <property type="protein sequence ID" value="SVA06932.1"/>
    <property type="molecule type" value="Genomic_DNA"/>
</dbReference>
<name>A0A381SSD2_9ZZZZ</name>
<dbReference type="InterPro" id="IPR017853">
    <property type="entry name" value="GH"/>
</dbReference>
<dbReference type="InterPro" id="IPR057739">
    <property type="entry name" value="Glyco_hydro_29_N"/>
</dbReference>
<sequence>MKKALRSLILLLTLSSLLGAAAGNKGYSPDDTRMAWWREARFGMFIHWGLYSIPAGEWNGETNHAEWIRTTAQIP</sequence>
<dbReference type="GO" id="GO:0004560">
    <property type="term" value="F:alpha-L-fucosidase activity"/>
    <property type="evidence" value="ECO:0007669"/>
    <property type="project" value="InterPro"/>
</dbReference>
<dbReference type="Pfam" id="PF01120">
    <property type="entry name" value="Alpha_L_fucos"/>
    <property type="match status" value="1"/>
</dbReference>